<evidence type="ECO:0000313" key="4">
    <source>
        <dbReference type="EMBL" id="RXR24183.1"/>
    </source>
</evidence>
<dbReference type="OrthoDB" id="2168082at2"/>
<dbReference type="Gene3D" id="3.40.50.2300">
    <property type="match status" value="1"/>
</dbReference>
<comment type="caution">
    <text evidence="4">The sequence shown here is derived from an EMBL/GenBank/DDBJ whole genome shotgun (WGS) entry which is preliminary data.</text>
</comment>
<dbReference type="SUPFAM" id="SSF52172">
    <property type="entry name" value="CheY-like"/>
    <property type="match status" value="1"/>
</dbReference>
<dbReference type="InterPro" id="IPR007492">
    <property type="entry name" value="LytTR_DNA-bd_dom"/>
</dbReference>
<dbReference type="AlphaFoldDB" id="A0A4Q1KD64"/>
<dbReference type="Gene3D" id="2.40.50.1020">
    <property type="entry name" value="LytTr DNA-binding domain"/>
    <property type="match status" value="1"/>
</dbReference>
<reference evidence="5" key="1">
    <citation type="submission" date="2019-01" db="EMBL/GenBank/DDBJ databases">
        <title>Cytophagaceae bacterium strain CAR-16.</title>
        <authorList>
            <person name="Chen W.-M."/>
        </authorList>
    </citation>
    <scope>NUCLEOTIDE SEQUENCE [LARGE SCALE GENOMIC DNA]</scope>
    <source>
        <strain evidence="5">WWJ-16</strain>
    </source>
</reference>
<dbReference type="InterPro" id="IPR001789">
    <property type="entry name" value="Sig_transdc_resp-reg_receiver"/>
</dbReference>
<dbReference type="PROSITE" id="PS50110">
    <property type="entry name" value="RESPONSE_REGULATORY"/>
    <property type="match status" value="1"/>
</dbReference>
<dbReference type="InterPro" id="IPR046947">
    <property type="entry name" value="LytR-like"/>
</dbReference>
<dbReference type="Pfam" id="PF04397">
    <property type="entry name" value="LytTR"/>
    <property type="match status" value="1"/>
</dbReference>
<name>A0A4Q1KD64_9FLAO</name>
<organism evidence="4 5">
    <name type="scientific">Flavobacterium stagni</name>
    <dbReference type="NCBI Taxonomy" id="2506421"/>
    <lineage>
        <taxon>Bacteria</taxon>
        <taxon>Pseudomonadati</taxon>
        <taxon>Bacteroidota</taxon>
        <taxon>Flavobacteriia</taxon>
        <taxon>Flavobacteriales</taxon>
        <taxon>Flavobacteriaceae</taxon>
        <taxon>Flavobacterium</taxon>
    </lineage>
</organism>
<gene>
    <name evidence="4" type="ORF">EQG61_01740</name>
</gene>
<dbReference type="SMART" id="SM00850">
    <property type="entry name" value="LytTR"/>
    <property type="match status" value="1"/>
</dbReference>
<feature type="domain" description="HTH LytTR-type" evidence="3">
    <location>
        <begin position="230"/>
        <end position="332"/>
    </location>
</feature>
<evidence type="ECO:0000259" key="3">
    <source>
        <dbReference type="PROSITE" id="PS50930"/>
    </source>
</evidence>
<sequence>MRTFTYVIIDDDTHRAQKTLATAETFPFLTYLGSAGTFDDGIDLVLEQQPQLLLLEIDPEDATSGLSLHFISELHRYLTQLPKIIVTTKNDTLCLQAFKYGVFDYLIHPIEVKELRKTFMRFEKENGIVLSKPVASAVVTPPVLVEKQSIAVENNPVDHLLDEENEEENDIVEEQDIVDSTTENEENATAVEVEVEDQEAIAVKAAQDVPKESSDSVIVQAGNATKPLVICVKSYGDYRYIDAAEICYLQADNNSTDIHLNTGEMITAFKTLKHFEGVLTHPFVRIHNSYIVNIDYIGRIHTGNSVCHLKNSTVKLPFSKSYKENIDQIINSIASGNYLEI</sequence>
<dbReference type="PROSITE" id="PS50930">
    <property type="entry name" value="HTH_LYTTR"/>
    <property type="match status" value="1"/>
</dbReference>
<dbReference type="GO" id="GO:0003677">
    <property type="term" value="F:DNA binding"/>
    <property type="evidence" value="ECO:0007669"/>
    <property type="project" value="InterPro"/>
</dbReference>
<dbReference type="RefSeq" id="WP_129460149.1">
    <property type="nucleotide sequence ID" value="NZ_SBKN01000001.1"/>
</dbReference>
<accession>A0A4Q1KD64</accession>
<feature type="domain" description="Response regulatory" evidence="2">
    <location>
        <begin position="5"/>
        <end position="123"/>
    </location>
</feature>
<protein>
    <submittedName>
        <fullName evidence="4">Response regulator transcription factor</fullName>
    </submittedName>
</protein>
<evidence type="ECO:0000259" key="2">
    <source>
        <dbReference type="PROSITE" id="PS50110"/>
    </source>
</evidence>
<evidence type="ECO:0000313" key="5">
    <source>
        <dbReference type="Proteomes" id="UP000289857"/>
    </source>
</evidence>
<dbReference type="PANTHER" id="PTHR37299:SF1">
    <property type="entry name" value="STAGE 0 SPORULATION PROTEIN A HOMOLOG"/>
    <property type="match status" value="1"/>
</dbReference>
<proteinExistence type="predicted"/>
<evidence type="ECO:0000256" key="1">
    <source>
        <dbReference type="PROSITE-ProRule" id="PRU00169"/>
    </source>
</evidence>
<dbReference type="EMBL" id="SBKN01000001">
    <property type="protein sequence ID" value="RXR24183.1"/>
    <property type="molecule type" value="Genomic_DNA"/>
</dbReference>
<comment type="caution">
    <text evidence="1">Lacks conserved residue(s) required for the propagation of feature annotation.</text>
</comment>
<dbReference type="GO" id="GO:0000156">
    <property type="term" value="F:phosphorelay response regulator activity"/>
    <property type="evidence" value="ECO:0007669"/>
    <property type="project" value="InterPro"/>
</dbReference>
<dbReference type="PANTHER" id="PTHR37299">
    <property type="entry name" value="TRANSCRIPTIONAL REGULATOR-RELATED"/>
    <property type="match status" value="1"/>
</dbReference>
<keyword evidence="5" id="KW-1185">Reference proteome</keyword>
<dbReference type="Proteomes" id="UP000289857">
    <property type="component" value="Unassembled WGS sequence"/>
</dbReference>
<dbReference type="InterPro" id="IPR011006">
    <property type="entry name" value="CheY-like_superfamily"/>
</dbReference>